<dbReference type="PROSITE" id="PS50186">
    <property type="entry name" value="DEP"/>
    <property type="match status" value="1"/>
</dbReference>
<evidence type="ECO:0000313" key="8">
    <source>
        <dbReference type="EMBL" id="KAF8766610.1"/>
    </source>
</evidence>
<dbReference type="Pfam" id="PF03547">
    <property type="entry name" value="Mem_trans"/>
    <property type="match status" value="1"/>
</dbReference>
<evidence type="ECO:0000313" key="9">
    <source>
        <dbReference type="Proteomes" id="UP000807504"/>
    </source>
</evidence>
<protein>
    <submittedName>
        <fullName evidence="8">Integral membrane protein GPR155 like protein</fullName>
    </submittedName>
</protein>
<feature type="transmembrane region" description="Helical" evidence="6">
    <location>
        <begin position="392"/>
        <end position="413"/>
    </location>
</feature>
<dbReference type="InterPro" id="IPR004776">
    <property type="entry name" value="Mem_transp_PIN-like"/>
</dbReference>
<feature type="transmembrane region" description="Helical" evidence="6">
    <location>
        <begin position="82"/>
        <end position="101"/>
    </location>
</feature>
<feature type="compositionally biased region" description="Low complexity" evidence="5">
    <location>
        <begin position="669"/>
        <end position="684"/>
    </location>
</feature>
<evidence type="ECO:0000256" key="4">
    <source>
        <dbReference type="ARBA" id="ARBA00023136"/>
    </source>
</evidence>
<dbReference type="AlphaFoldDB" id="A0A8T0E5K0"/>
<dbReference type="InterPro" id="IPR036388">
    <property type="entry name" value="WH-like_DNA-bd_sf"/>
</dbReference>
<comment type="subcellular location">
    <subcellularLocation>
        <location evidence="1">Membrane</location>
        <topology evidence="1">Multi-pass membrane protein</topology>
    </subcellularLocation>
</comment>
<feature type="transmembrane region" description="Helical" evidence="6">
    <location>
        <begin position="494"/>
        <end position="519"/>
    </location>
</feature>
<feature type="transmembrane region" description="Helical" evidence="6">
    <location>
        <begin position="225"/>
        <end position="244"/>
    </location>
</feature>
<organism evidence="8 9">
    <name type="scientific">Argiope bruennichi</name>
    <name type="common">Wasp spider</name>
    <name type="synonym">Aranea bruennichi</name>
    <dbReference type="NCBI Taxonomy" id="94029"/>
    <lineage>
        <taxon>Eukaryota</taxon>
        <taxon>Metazoa</taxon>
        <taxon>Ecdysozoa</taxon>
        <taxon>Arthropoda</taxon>
        <taxon>Chelicerata</taxon>
        <taxon>Arachnida</taxon>
        <taxon>Araneae</taxon>
        <taxon>Araneomorphae</taxon>
        <taxon>Entelegynae</taxon>
        <taxon>Araneoidea</taxon>
        <taxon>Araneidae</taxon>
        <taxon>Argiope</taxon>
    </lineage>
</organism>
<dbReference type="PANTHER" id="PTHR22829">
    <property type="entry name" value="DEP DOMAIN PROTEIN"/>
    <property type="match status" value="1"/>
</dbReference>
<dbReference type="InterPro" id="IPR051832">
    <property type="entry name" value="mTOR-Rac_regulators"/>
</dbReference>
<dbReference type="EMBL" id="JABXBU010002230">
    <property type="protein sequence ID" value="KAF8766610.1"/>
    <property type="molecule type" value="Genomic_DNA"/>
</dbReference>
<dbReference type="GO" id="GO:0016020">
    <property type="term" value="C:membrane"/>
    <property type="evidence" value="ECO:0007669"/>
    <property type="project" value="UniProtKB-SubCell"/>
</dbReference>
<proteinExistence type="predicted"/>
<feature type="transmembrane region" description="Helical" evidence="6">
    <location>
        <begin position="172"/>
        <end position="192"/>
    </location>
</feature>
<dbReference type="OrthoDB" id="2133778at2759"/>
<gene>
    <name evidence="8" type="ORF">HNY73_019657</name>
</gene>
<feature type="transmembrane region" description="Helical" evidence="6">
    <location>
        <begin position="458"/>
        <end position="482"/>
    </location>
</feature>
<dbReference type="InterPro" id="IPR036390">
    <property type="entry name" value="WH_DNA-bd_sf"/>
</dbReference>
<feature type="transmembrane region" description="Helical" evidence="6">
    <location>
        <begin position="139"/>
        <end position="160"/>
    </location>
</feature>
<dbReference type="GO" id="GO:0055085">
    <property type="term" value="P:transmembrane transport"/>
    <property type="evidence" value="ECO:0007669"/>
    <property type="project" value="InterPro"/>
</dbReference>
<feature type="transmembrane region" description="Helical" evidence="6">
    <location>
        <begin position="288"/>
        <end position="307"/>
    </location>
</feature>
<feature type="transmembrane region" description="Helical" evidence="6">
    <location>
        <begin position="425"/>
        <end position="446"/>
    </location>
</feature>
<feature type="transmembrane region" description="Helical" evidence="6">
    <location>
        <begin position="704"/>
        <end position="723"/>
    </location>
</feature>
<feature type="transmembrane region" description="Helical" evidence="6">
    <location>
        <begin position="735"/>
        <end position="757"/>
    </location>
</feature>
<evidence type="ECO:0000256" key="2">
    <source>
        <dbReference type="ARBA" id="ARBA00022692"/>
    </source>
</evidence>
<dbReference type="GO" id="GO:0035556">
    <property type="term" value="P:intracellular signal transduction"/>
    <property type="evidence" value="ECO:0007669"/>
    <property type="project" value="InterPro"/>
</dbReference>
<feature type="transmembrane region" description="Helical" evidence="6">
    <location>
        <begin position="327"/>
        <end position="347"/>
    </location>
</feature>
<keyword evidence="3 6" id="KW-1133">Transmembrane helix</keyword>
<dbReference type="SUPFAM" id="SSF46785">
    <property type="entry name" value="Winged helix' DNA-binding domain"/>
    <property type="match status" value="1"/>
</dbReference>
<accession>A0A8T0E5K0</accession>
<feature type="transmembrane region" description="Helical" evidence="6">
    <location>
        <begin position="539"/>
        <end position="561"/>
    </location>
</feature>
<feature type="transmembrane region" description="Helical" evidence="6">
    <location>
        <begin position="48"/>
        <end position="70"/>
    </location>
</feature>
<feature type="region of interest" description="Disordered" evidence="5">
    <location>
        <begin position="629"/>
        <end position="692"/>
    </location>
</feature>
<reference evidence="8" key="1">
    <citation type="journal article" date="2020" name="bioRxiv">
        <title>Chromosome-level reference genome of the European wasp spider Argiope bruennichi: a resource for studies on range expansion and evolutionary adaptation.</title>
        <authorList>
            <person name="Sheffer M.M."/>
            <person name="Hoppe A."/>
            <person name="Krehenwinkel H."/>
            <person name="Uhl G."/>
            <person name="Kuss A.W."/>
            <person name="Jensen L."/>
            <person name="Jensen C."/>
            <person name="Gillespie R.G."/>
            <person name="Hoff K.J."/>
            <person name="Prost S."/>
        </authorList>
    </citation>
    <scope>NUCLEOTIDE SEQUENCE</scope>
</reference>
<dbReference type="Proteomes" id="UP000807504">
    <property type="component" value="Unassembled WGS sequence"/>
</dbReference>
<dbReference type="PANTHER" id="PTHR22829:SF5">
    <property type="entry name" value="INTEGRAL MEMBRANE PROTEIN GPR155"/>
    <property type="match status" value="1"/>
</dbReference>
<reference evidence="8" key="2">
    <citation type="submission" date="2020-06" db="EMBL/GenBank/DDBJ databases">
        <authorList>
            <person name="Sheffer M."/>
        </authorList>
    </citation>
    <scope>NUCLEOTIDE SEQUENCE</scope>
</reference>
<evidence type="ECO:0000256" key="6">
    <source>
        <dbReference type="SAM" id="Phobius"/>
    </source>
</evidence>
<name>A0A8T0E5K0_ARGBR</name>
<dbReference type="SMART" id="SM00049">
    <property type="entry name" value="DEP"/>
    <property type="match status" value="1"/>
</dbReference>
<evidence type="ECO:0000256" key="3">
    <source>
        <dbReference type="ARBA" id="ARBA00022989"/>
    </source>
</evidence>
<feature type="transmembrane region" description="Helical" evidence="6">
    <location>
        <begin position="107"/>
        <end position="127"/>
    </location>
</feature>
<dbReference type="OMA" id="ECFRCAC"/>
<feature type="transmembrane region" description="Helical" evidence="6">
    <location>
        <begin position="250"/>
        <end position="276"/>
    </location>
</feature>
<feature type="domain" description="DEP" evidence="7">
    <location>
        <begin position="822"/>
        <end position="879"/>
    </location>
</feature>
<keyword evidence="2 6" id="KW-0812">Transmembrane</keyword>
<sequence length="880" mass="97815">MFSQVTQVGAIYQLPPPLGALQWCKYMPDDVNITGDGSPSEDVDFDRLLPTLFECFAIVFCGFLAGRCNLISTSDIKGLNDFTTYFTLPPLIFLNLVTINFNHVNWLFILSILLSKFIVFFLVAIVTASLHRPINLSYAGIYGIFCTQGNDFGLAYPIVASLYGSKRPLYPGYMYLIAPTSLLFLNPLGFILMEAQKNKDAIDLASKKSVGGTIFKTIGNVSWNILRNPIVFVTLLGVFGNFLFHGGLPSVLFGILQILSSAFSAAVLFLLGFSVAGTGESKYSKKEGLLIPSVLLITKMLVSPLITRSCVSVLCAWAPDMEDLADYGFLYGMVPTGPIVMLFAAEYGLRTEMMASTMVLCTGLFGPVVFVLDRMFSMKVKGIGEFADELRTTMLVLSILSFFSCLWIGLSLLISRKVKRQIYKVTGCLIISQIILAMGIFTWSVCQSSAEWKTYLEITLIAGGELMSRVWVTILAVTMVFLRRYPQSPFLKNMFWPNCLGIGFPVVVVAIILIFTGIGQCEPDLDKELPLFIYGTTEAAGSIVILALCLATTTFCLVLYFRSPPIKHLSLKNDVKAQKEKDEKTKPDVQIDVESMKELSTKESLVDGASIAIYKIMKTDSDALAQGKFDSKKQTEESGSENSPESSPWKMSTSLKRSETSFSERHLLSSTESEVSSVESSPVHSKPRSSNDIEEASRGYLRHVILLIMSSISMAIGLTLSTWKLSTNQPNGLFVAIEFLDAVLNFGQGIFILLIFIKDTKYIITPISKWLRKVRHGVYSLNDPEDVMDAVIQQLCKQFRSYHRENCLKDLPRTIKKNDKIYEKCFTGTEFVDFLIKVGLANHRTAAENYGQRLFRGGELVSMDGAVQFHDNNAYLYNLS</sequence>
<keyword evidence="9" id="KW-1185">Reference proteome</keyword>
<evidence type="ECO:0000256" key="1">
    <source>
        <dbReference type="ARBA" id="ARBA00004141"/>
    </source>
</evidence>
<dbReference type="Pfam" id="PF00610">
    <property type="entry name" value="DEP"/>
    <property type="match status" value="1"/>
</dbReference>
<dbReference type="GO" id="GO:0030514">
    <property type="term" value="P:negative regulation of BMP signaling pathway"/>
    <property type="evidence" value="ECO:0007669"/>
    <property type="project" value="TreeGrafter"/>
</dbReference>
<evidence type="ECO:0000259" key="7">
    <source>
        <dbReference type="PROSITE" id="PS50186"/>
    </source>
</evidence>
<keyword evidence="4 6" id="KW-0472">Membrane</keyword>
<evidence type="ECO:0000256" key="5">
    <source>
        <dbReference type="SAM" id="MobiDB-lite"/>
    </source>
</evidence>
<feature type="transmembrane region" description="Helical" evidence="6">
    <location>
        <begin position="354"/>
        <end position="372"/>
    </location>
</feature>
<feature type="compositionally biased region" description="Basic and acidic residues" evidence="5">
    <location>
        <begin position="656"/>
        <end position="667"/>
    </location>
</feature>
<comment type="caution">
    <text evidence="8">The sequence shown here is derived from an EMBL/GenBank/DDBJ whole genome shotgun (WGS) entry which is preliminary data.</text>
</comment>
<dbReference type="Gene3D" id="1.10.10.10">
    <property type="entry name" value="Winged helix-like DNA-binding domain superfamily/Winged helix DNA-binding domain"/>
    <property type="match status" value="1"/>
</dbReference>
<dbReference type="InterPro" id="IPR000591">
    <property type="entry name" value="DEP_dom"/>
</dbReference>